<dbReference type="SUPFAM" id="SSF56281">
    <property type="entry name" value="Metallo-hydrolase/oxidoreductase"/>
    <property type="match status" value="1"/>
</dbReference>
<comment type="caution">
    <text evidence="4">The sequence shown here is derived from an EMBL/GenBank/DDBJ whole genome shotgun (WGS) entry which is preliminary data.</text>
</comment>
<evidence type="ECO:0000259" key="3">
    <source>
        <dbReference type="SMART" id="SM00849"/>
    </source>
</evidence>
<keyword evidence="2" id="KW-1133">Transmembrane helix</keyword>
<evidence type="ECO:0000256" key="2">
    <source>
        <dbReference type="SAM" id="Phobius"/>
    </source>
</evidence>
<dbReference type="RefSeq" id="WP_069441773.1">
    <property type="nucleotide sequence ID" value="NZ_LPWF01000025.1"/>
</dbReference>
<dbReference type="InterPro" id="IPR036866">
    <property type="entry name" value="RibonucZ/Hydroxyglut_hydro"/>
</dbReference>
<dbReference type="Gene3D" id="3.60.15.10">
    <property type="entry name" value="Ribonuclease Z/Hydroxyacylglutathione hydrolase-like"/>
    <property type="match status" value="1"/>
</dbReference>
<organism evidence="4 5">
    <name type="scientific">Methyloceanibacter superfactus</name>
    <dbReference type="NCBI Taxonomy" id="1774969"/>
    <lineage>
        <taxon>Bacteria</taxon>
        <taxon>Pseudomonadati</taxon>
        <taxon>Pseudomonadota</taxon>
        <taxon>Alphaproteobacteria</taxon>
        <taxon>Hyphomicrobiales</taxon>
        <taxon>Hyphomicrobiaceae</taxon>
        <taxon>Methyloceanibacter</taxon>
    </lineage>
</organism>
<dbReference type="PANTHER" id="PTHR46018:SF2">
    <property type="entry name" value="ZINC PHOSPHODIESTERASE ELAC PROTEIN 1"/>
    <property type="match status" value="1"/>
</dbReference>
<evidence type="ECO:0000313" key="5">
    <source>
        <dbReference type="Proteomes" id="UP000094472"/>
    </source>
</evidence>
<dbReference type="PANTHER" id="PTHR46018">
    <property type="entry name" value="ZINC PHOSPHODIESTERASE ELAC PROTEIN 1"/>
    <property type="match status" value="1"/>
</dbReference>
<dbReference type="InterPro" id="IPR044094">
    <property type="entry name" value="AtsA-like_MBL-fold"/>
</dbReference>
<dbReference type="Pfam" id="PF00753">
    <property type="entry name" value="Lactamase_B"/>
    <property type="match status" value="1"/>
</dbReference>
<dbReference type="STRING" id="1774969.AUC69_11315"/>
<dbReference type="OrthoDB" id="9803916at2"/>
<proteinExistence type="predicted"/>
<protein>
    <recommendedName>
        <fullName evidence="3">Metallo-beta-lactamase domain-containing protein</fullName>
    </recommendedName>
</protein>
<feature type="domain" description="Metallo-beta-lactamase" evidence="3">
    <location>
        <begin position="72"/>
        <end position="288"/>
    </location>
</feature>
<sequence>MRLVVKILGVLIALGAMAFAVVWFVPSVQDWLIKTATTRGIAKANHLPFMEDDALHILLCGTGSPMPDLTRASACVAVIAGGQVVVIDSGPGSWEKIAATGVPPAKIDTVLLTHLHSDHIGDLGELANQTWMGGRKVPLEVYGPPKPDAAAWRTTGTGQPFGAFGTEDVTAGFAAAYNADAAFRILHQGPDIVSPEGGRLIGHDIAKPGPDEAVTVYDRGGLTIEAFLVNHDPVEPAYGYRVSYGGRVAVISGDTVKVPNMVRFSKGADVLIHEGLNHNLDEILATALEQNGRADQAKIARKIMDYHTAPTDAAAIAGEAGVKLLVFTHMVPPLRNALMRRMFLRGVKAQRGKGDTILGRDGLLITLPKGSDAIKTQPLL</sequence>
<evidence type="ECO:0000256" key="1">
    <source>
        <dbReference type="ARBA" id="ARBA00022801"/>
    </source>
</evidence>
<keyword evidence="5" id="KW-1185">Reference proteome</keyword>
<accession>A0A1E3VXP7</accession>
<keyword evidence="2" id="KW-0472">Membrane</keyword>
<feature type="transmembrane region" description="Helical" evidence="2">
    <location>
        <begin position="7"/>
        <end position="25"/>
    </location>
</feature>
<keyword evidence="2" id="KW-0812">Transmembrane</keyword>
<name>A0A1E3VXP7_9HYPH</name>
<dbReference type="Proteomes" id="UP000094472">
    <property type="component" value="Unassembled WGS sequence"/>
</dbReference>
<dbReference type="EMBL" id="LPWF01000025">
    <property type="protein sequence ID" value="ODR97686.1"/>
    <property type="molecule type" value="Genomic_DNA"/>
</dbReference>
<dbReference type="CDD" id="cd07719">
    <property type="entry name" value="arylsulfatase_AtsA-like_MBL-fold"/>
    <property type="match status" value="1"/>
</dbReference>
<dbReference type="GO" id="GO:0042781">
    <property type="term" value="F:3'-tRNA processing endoribonuclease activity"/>
    <property type="evidence" value="ECO:0007669"/>
    <property type="project" value="TreeGrafter"/>
</dbReference>
<gene>
    <name evidence="4" type="ORF">AUC69_11315</name>
</gene>
<evidence type="ECO:0000313" key="4">
    <source>
        <dbReference type="EMBL" id="ODR97686.1"/>
    </source>
</evidence>
<dbReference type="InterPro" id="IPR001279">
    <property type="entry name" value="Metallo-B-lactamas"/>
</dbReference>
<dbReference type="AlphaFoldDB" id="A0A1E3VXP7"/>
<keyword evidence="1" id="KW-0378">Hydrolase</keyword>
<dbReference type="SMART" id="SM00849">
    <property type="entry name" value="Lactamase_B"/>
    <property type="match status" value="1"/>
</dbReference>
<reference evidence="4 5" key="1">
    <citation type="journal article" date="2016" name="Environ. Microbiol.">
        <title>New Methyloceanibacter diversity from North Sea sediments includes methanotroph containing solely the soluble methane monooxygenase.</title>
        <authorList>
            <person name="Vekeman B."/>
            <person name="Kerckhof F.M."/>
            <person name="Cremers G."/>
            <person name="de Vos P."/>
            <person name="Vandamme P."/>
            <person name="Boon N."/>
            <person name="Op den Camp H.J."/>
            <person name="Heylen K."/>
        </authorList>
    </citation>
    <scope>NUCLEOTIDE SEQUENCE [LARGE SCALE GENOMIC DNA]</scope>
    <source>
        <strain evidence="4 5">R-67175</strain>
    </source>
</reference>